<dbReference type="AlphaFoldDB" id="A0ABC8KID8"/>
<accession>A0ABC8KID8</accession>
<protein>
    <recommendedName>
        <fullName evidence="2">F-box domain-containing protein</fullName>
    </recommendedName>
</protein>
<dbReference type="Pfam" id="PF00646">
    <property type="entry name" value="F-box"/>
    <property type="match status" value="1"/>
</dbReference>
<name>A0ABC8KID8_ERUVS</name>
<feature type="region of interest" description="Disordered" evidence="1">
    <location>
        <begin position="1"/>
        <end position="38"/>
    </location>
</feature>
<comment type="caution">
    <text evidence="3">The sequence shown here is derived from an EMBL/GenBank/DDBJ whole genome shotgun (WGS) entry which is preliminary data.</text>
</comment>
<dbReference type="InterPro" id="IPR001810">
    <property type="entry name" value="F-box_dom"/>
</dbReference>
<proteinExistence type="predicted"/>
<dbReference type="InterPro" id="IPR017451">
    <property type="entry name" value="F-box-assoc_interact_dom"/>
</dbReference>
<dbReference type="InterPro" id="IPR013187">
    <property type="entry name" value="F-box-assoc_dom_typ3"/>
</dbReference>
<dbReference type="Pfam" id="PF08268">
    <property type="entry name" value="FBA_3"/>
    <property type="match status" value="1"/>
</dbReference>
<dbReference type="SUPFAM" id="SSF81383">
    <property type="entry name" value="F-box domain"/>
    <property type="match status" value="1"/>
</dbReference>
<dbReference type="EMBL" id="CAKOAT010208487">
    <property type="protein sequence ID" value="CAH8355511.1"/>
    <property type="molecule type" value="Genomic_DNA"/>
</dbReference>
<organism evidence="3 4">
    <name type="scientific">Eruca vesicaria subsp. sativa</name>
    <name type="common">Garden rocket</name>
    <name type="synonym">Eruca sativa</name>
    <dbReference type="NCBI Taxonomy" id="29727"/>
    <lineage>
        <taxon>Eukaryota</taxon>
        <taxon>Viridiplantae</taxon>
        <taxon>Streptophyta</taxon>
        <taxon>Embryophyta</taxon>
        <taxon>Tracheophyta</taxon>
        <taxon>Spermatophyta</taxon>
        <taxon>Magnoliopsida</taxon>
        <taxon>eudicotyledons</taxon>
        <taxon>Gunneridae</taxon>
        <taxon>Pentapetalae</taxon>
        <taxon>rosids</taxon>
        <taxon>malvids</taxon>
        <taxon>Brassicales</taxon>
        <taxon>Brassicaceae</taxon>
        <taxon>Brassiceae</taxon>
        <taxon>Eruca</taxon>
    </lineage>
</organism>
<feature type="compositionally biased region" description="Basic and acidic residues" evidence="1">
    <location>
        <begin position="25"/>
        <end position="35"/>
    </location>
</feature>
<evidence type="ECO:0000256" key="1">
    <source>
        <dbReference type="SAM" id="MobiDB-lite"/>
    </source>
</evidence>
<evidence type="ECO:0000313" key="4">
    <source>
        <dbReference type="Proteomes" id="UP001642260"/>
    </source>
</evidence>
<dbReference type="Gene3D" id="1.20.1280.50">
    <property type="match status" value="1"/>
</dbReference>
<gene>
    <name evidence="3" type="ORF">ERUC_LOCUS21266</name>
</gene>
<feature type="compositionally biased region" description="Basic residues" evidence="1">
    <location>
        <begin position="1"/>
        <end position="24"/>
    </location>
</feature>
<evidence type="ECO:0000313" key="3">
    <source>
        <dbReference type="EMBL" id="CAH8355511.1"/>
    </source>
</evidence>
<sequence>MRVFKKKVLSRNHQPWKKKKRRRREERSRDDDKPQPNHIPIDLTVEILSRLPAKSIMRYQCVSKLWSSITRLPSFINSFTSRASPRLLLTFKYHKKKLVFSFPQNQNTDGSYSPVYSYHMENTNYDRYLQWESVQGLILLYGLKIWNPSLRRVLTLPRPKGHIPTSLYTRKSYLGYDPLEGKHKVLSLYYYGSNNFVKPMILTLGAQESWRRVTKDGDGHKWTRQCLPGVRFSREWSNNHMHFKGITDAGELVFAPGSFVDSFRILYFDPRRNTTREALFKGFMDDEFRRSDDGVPNYEKCINVFPNHMESLVSL</sequence>
<evidence type="ECO:0000259" key="2">
    <source>
        <dbReference type="SMART" id="SM00256"/>
    </source>
</evidence>
<dbReference type="PANTHER" id="PTHR31111:SF135">
    <property type="entry name" value="F-BOX DOMAIN-CONTAINING PROTEIN"/>
    <property type="match status" value="1"/>
</dbReference>
<dbReference type="PANTHER" id="PTHR31111">
    <property type="entry name" value="BNAA05G37150D PROTEIN-RELATED"/>
    <property type="match status" value="1"/>
</dbReference>
<dbReference type="Proteomes" id="UP001642260">
    <property type="component" value="Unassembled WGS sequence"/>
</dbReference>
<keyword evidence="4" id="KW-1185">Reference proteome</keyword>
<feature type="domain" description="F-box" evidence="2">
    <location>
        <begin position="39"/>
        <end position="78"/>
    </location>
</feature>
<dbReference type="CDD" id="cd22157">
    <property type="entry name" value="F-box_AtFBW1-like"/>
    <property type="match status" value="1"/>
</dbReference>
<dbReference type="InterPro" id="IPR036047">
    <property type="entry name" value="F-box-like_dom_sf"/>
</dbReference>
<dbReference type="NCBIfam" id="TIGR01640">
    <property type="entry name" value="F_box_assoc_1"/>
    <property type="match status" value="1"/>
</dbReference>
<reference evidence="3 4" key="1">
    <citation type="submission" date="2022-03" db="EMBL/GenBank/DDBJ databases">
        <authorList>
            <person name="Macdonald S."/>
            <person name="Ahmed S."/>
            <person name="Newling K."/>
        </authorList>
    </citation>
    <scope>NUCLEOTIDE SEQUENCE [LARGE SCALE GENOMIC DNA]</scope>
</reference>
<dbReference type="SMART" id="SM00256">
    <property type="entry name" value="FBOX"/>
    <property type="match status" value="1"/>
</dbReference>